<dbReference type="Pfam" id="PF12804">
    <property type="entry name" value="NTP_transf_3"/>
    <property type="match status" value="1"/>
</dbReference>
<feature type="domain" description="MobA-like NTP transferase" evidence="2">
    <location>
        <begin position="5"/>
        <end position="166"/>
    </location>
</feature>
<accession>A0A0S2F645</accession>
<dbReference type="Gene3D" id="3.90.550.10">
    <property type="entry name" value="Spore Coat Polysaccharide Biosynthesis Protein SpsA, Chain A"/>
    <property type="match status" value="1"/>
</dbReference>
<dbReference type="RefSeq" id="WP_057916657.1">
    <property type="nucleotide sequence ID" value="NZ_CP011129.1"/>
</dbReference>
<evidence type="ECO:0000313" key="4">
    <source>
        <dbReference type="Proteomes" id="UP000060787"/>
    </source>
</evidence>
<organism evidence="3 4">
    <name type="scientific">Lysobacter antibioticus</name>
    <dbReference type="NCBI Taxonomy" id="84531"/>
    <lineage>
        <taxon>Bacteria</taxon>
        <taxon>Pseudomonadati</taxon>
        <taxon>Pseudomonadota</taxon>
        <taxon>Gammaproteobacteria</taxon>
        <taxon>Lysobacterales</taxon>
        <taxon>Lysobacteraceae</taxon>
        <taxon>Lysobacter</taxon>
    </lineage>
</organism>
<dbReference type="InterPro" id="IPR029044">
    <property type="entry name" value="Nucleotide-diphossugar_trans"/>
</dbReference>
<gene>
    <name evidence="3" type="ORF">LA76x_0780</name>
</gene>
<reference evidence="3 4" key="1">
    <citation type="journal article" date="2015" name="BMC Genomics">
        <title>Comparative genomics and metabolic profiling of the genus Lysobacter.</title>
        <authorList>
            <person name="de Bruijn I."/>
            <person name="Cheng X."/>
            <person name="de Jager V."/>
            <person name="Exposito R.G."/>
            <person name="Watrous J."/>
            <person name="Patel N."/>
            <person name="Postma J."/>
            <person name="Dorrestein P.C."/>
            <person name="Kobayashi D."/>
            <person name="Raaijmakers J.M."/>
        </authorList>
    </citation>
    <scope>NUCLEOTIDE SEQUENCE [LARGE SCALE GENOMIC DNA]</scope>
    <source>
        <strain evidence="3 4">76</strain>
    </source>
</reference>
<evidence type="ECO:0000256" key="1">
    <source>
        <dbReference type="ARBA" id="ARBA00022842"/>
    </source>
</evidence>
<dbReference type="Proteomes" id="UP000060787">
    <property type="component" value="Chromosome"/>
</dbReference>
<dbReference type="PANTHER" id="PTHR43777">
    <property type="entry name" value="MOLYBDENUM COFACTOR CYTIDYLYLTRANSFERASE"/>
    <property type="match status" value="1"/>
</dbReference>
<keyword evidence="3" id="KW-0808">Transferase</keyword>
<proteinExistence type="predicted"/>
<protein>
    <submittedName>
        <fullName evidence="3">MobA-like NTP transferase domain protein</fullName>
    </submittedName>
</protein>
<dbReference type="InterPro" id="IPR025877">
    <property type="entry name" value="MobA-like_NTP_Trfase"/>
</dbReference>
<dbReference type="CDD" id="cd04182">
    <property type="entry name" value="GT_2_like_f"/>
    <property type="match status" value="1"/>
</dbReference>
<keyword evidence="1" id="KW-0460">Magnesium</keyword>
<dbReference type="PATRIC" id="fig|84531.8.peg.807"/>
<dbReference type="GO" id="GO:0016779">
    <property type="term" value="F:nucleotidyltransferase activity"/>
    <property type="evidence" value="ECO:0007669"/>
    <property type="project" value="UniProtKB-ARBA"/>
</dbReference>
<dbReference type="KEGG" id="lab:LA76x_0780"/>
<dbReference type="eggNOG" id="COG2068">
    <property type="taxonomic scope" value="Bacteria"/>
</dbReference>
<dbReference type="PANTHER" id="PTHR43777:SF1">
    <property type="entry name" value="MOLYBDENUM COFACTOR CYTIDYLYLTRANSFERASE"/>
    <property type="match status" value="1"/>
</dbReference>
<evidence type="ECO:0000259" key="2">
    <source>
        <dbReference type="Pfam" id="PF12804"/>
    </source>
</evidence>
<sequence>MTHVAVVLAAGASRRLGQPKQGLRRDGETLLHRAARLAISTGAERILVVLGAYSGAMAASVADLAVECIDNDAWEEGLASSLRAAARALSDFGIEAPVLVLGCDQPALDAGHLRALLDGAARATSGCAATAHGDALGIPAVIAAAVWRKAEQLRGDRGFGAALKRLPAETVWRLHAPELEHDLDTPADLVAATARGWIDMP</sequence>
<dbReference type="STRING" id="84531.LA76x_0780"/>
<dbReference type="SUPFAM" id="SSF53448">
    <property type="entry name" value="Nucleotide-diphospho-sugar transferases"/>
    <property type="match status" value="1"/>
</dbReference>
<keyword evidence="4" id="KW-1185">Reference proteome</keyword>
<name>A0A0S2F645_LYSAN</name>
<evidence type="ECO:0000313" key="3">
    <source>
        <dbReference type="EMBL" id="ALN78941.1"/>
    </source>
</evidence>
<dbReference type="EMBL" id="CP011129">
    <property type="protein sequence ID" value="ALN78941.1"/>
    <property type="molecule type" value="Genomic_DNA"/>
</dbReference>
<dbReference type="AlphaFoldDB" id="A0A0S2F645"/>